<sequence length="81" mass="9151">MQRHKRSRPSTRVLRQLDLEGEGDPQRGLQFIREHGMQITTGSPGGDFLESTRHMTIRNKSSTSSLNSCNRKSADAKINIK</sequence>
<feature type="region of interest" description="Disordered" evidence="1">
    <location>
        <begin position="1"/>
        <end position="24"/>
    </location>
</feature>
<organism evidence="2 3">
    <name type="scientific">Bifidobacterium commune</name>
    <dbReference type="NCBI Taxonomy" id="1505727"/>
    <lineage>
        <taxon>Bacteria</taxon>
        <taxon>Bacillati</taxon>
        <taxon>Actinomycetota</taxon>
        <taxon>Actinomycetes</taxon>
        <taxon>Bifidobacteriales</taxon>
        <taxon>Bifidobacteriaceae</taxon>
        <taxon>Bifidobacterium</taxon>
    </lineage>
</organism>
<feature type="region of interest" description="Disordered" evidence="1">
    <location>
        <begin position="60"/>
        <end position="81"/>
    </location>
</feature>
<reference evidence="3" key="1">
    <citation type="submission" date="2016-08" db="EMBL/GenBank/DDBJ databases">
        <authorList>
            <person name="Varghese N."/>
            <person name="Submissions Spin"/>
        </authorList>
    </citation>
    <scope>NUCLEOTIDE SEQUENCE [LARGE SCALE GENOMIC DNA]</scope>
    <source>
        <strain evidence="3">R-52791</strain>
    </source>
</reference>
<evidence type="ECO:0000256" key="1">
    <source>
        <dbReference type="SAM" id="MobiDB-lite"/>
    </source>
</evidence>
<feature type="compositionally biased region" description="Polar residues" evidence="1">
    <location>
        <begin position="60"/>
        <end position="71"/>
    </location>
</feature>
<evidence type="ECO:0000313" key="3">
    <source>
        <dbReference type="Proteomes" id="UP000242610"/>
    </source>
</evidence>
<dbReference type="AlphaFoldDB" id="A0A1C4H1T5"/>
<dbReference type="Proteomes" id="UP000242610">
    <property type="component" value="Unassembled WGS sequence"/>
</dbReference>
<proteinExistence type="predicted"/>
<evidence type="ECO:0000313" key="2">
    <source>
        <dbReference type="EMBL" id="SCC78833.1"/>
    </source>
</evidence>
<gene>
    <name evidence="2" type="ORF">GA0061077_0443</name>
</gene>
<dbReference type="EMBL" id="FMBL01000001">
    <property type="protein sequence ID" value="SCC78833.1"/>
    <property type="molecule type" value="Genomic_DNA"/>
</dbReference>
<name>A0A1C4H1T5_9BIFI</name>
<keyword evidence="3" id="KW-1185">Reference proteome</keyword>
<accession>A0A1C4H1T5</accession>
<protein>
    <submittedName>
        <fullName evidence="2">Uncharacterized protein</fullName>
    </submittedName>
</protein>